<gene>
    <name evidence="2" type="ORF">AO440_001275</name>
</gene>
<feature type="region of interest" description="Disordered" evidence="1">
    <location>
        <begin position="242"/>
        <end position="282"/>
    </location>
</feature>
<name>A0A0W0DGA4_CANGB</name>
<feature type="compositionally biased region" description="Basic and acidic residues" evidence="1">
    <location>
        <begin position="163"/>
        <end position="175"/>
    </location>
</feature>
<feature type="compositionally biased region" description="Polar residues" evidence="1">
    <location>
        <begin position="242"/>
        <end position="268"/>
    </location>
</feature>
<comment type="caution">
    <text evidence="2">The sequence shown here is derived from an EMBL/GenBank/DDBJ whole genome shotgun (WGS) entry which is preliminary data.</text>
</comment>
<dbReference type="InterPro" id="IPR031401">
    <property type="entry name" value="She1"/>
</dbReference>
<sequence>MNENDSNEIIEQLGISKRLGNSILDELNQRASETNPLLRKHEDTDNEEERPAESTPTAHNLVFNKVHNLNFENLTDKDPDFTIHNDPLHKKKYKYSPIKRVPEVNEITKKIRRLKLRSSSNLSSSGGSPEKRTTNASNVEQKTELAPLKTPNFLRPTFNSMNRAKDTSHKVESSRRTYGNLLPPTSRAIPAVKEAVRQDYTKRSISIQLPRKSPAPPKIPEQRSISDSSSNVFERLYKQTTMSRSNSMAFDQQNRKQLPKSRTMTGLSSVVGDKHRTFPSKH</sequence>
<feature type="region of interest" description="Disordered" evidence="1">
    <location>
        <begin position="28"/>
        <end position="58"/>
    </location>
</feature>
<accession>A0A0W0DGA4</accession>
<dbReference type="VEuPathDB" id="FungiDB:B1J91_F04235g"/>
<dbReference type="GO" id="GO:0015630">
    <property type="term" value="C:microtubule cytoskeleton"/>
    <property type="evidence" value="ECO:0007669"/>
    <property type="project" value="InterPro"/>
</dbReference>
<dbReference type="Proteomes" id="UP000054886">
    <property type="component" value="Unassembled WGS sequence"/>
</dbReference>
<dbReference type="VEuPathDB" id="FungiDB:GVI51_F03861"/>
<dbReference type="AlphaFoldDB" id="A0A0W0DGA4"/>
<dbReference type="Pfam" id="PF17077">
    <property type="entry name" value="Msap1"/>
    <property type="match status" value="2"/>
</dbReference>
<evidence type="ECO:0000313" key="3">
    <source>
        <dbReference type="Proteomes" id="UP000054886"/>
    </source>
</evidence>
<dbReference type="GO" id="GO:0008017">
    <property type="term" value="F:microtubule binding"/>
    <property type="evidence" value="ECO:0007669"/>
    <property type="project" value="InterPro"/>
</dbReference>
<evidence type="ECO:0000313" key="2">
    <source>
        <dbReference type="EMBL" id="KTB12306.1"/>
    </source>
</evidence>
<feature type="region of interest" description="Disordered" evidence="1">
    <location>
        <begin position="207"/>
        <end position="229"/>
    </location>
</feature>
<dbReference type="EMBL" id="LLZZ01000022">
    <property type="protein sequence ID" value="KTB12306.1"/>
    <property type="molecule type" value="Genomic_DNA"/>
</dbReference>
<dbReference type="VEuPathDB" id="FungiDB:GWK60_F03861"/>
<feature type="region of interest" description="Disordered" evidence="1">
    <location>
        <begin position="115"/>
        <end position="185"/>
    </location>
</feature>
<proteinExistence type="predicted"/>
<evidence type="ECO:0000256" key="1">
    <source>
        <dbReference type="SAM" id="MobiDB-lite"/>
    </source>
</evidence>
<dbReference type="VEuPathDB" id="FungiDB:CAGL0F04235g"/>
<reference evidence="2 3" key="1">
    <citation type="submission" date="2015-10" db="EMBL/GenBank/DDBJ databases">
        <title>Draft genomes sequences of Candida glabrata isolates 1A, 1B, 2A, 2B, 3A and 3B.</title>
        <authorList>
            <person name="Haavelsrud O.E."/>
            <person name="Gaustad P."/>
        </authorList>
    </citation>
    <scope>NUCLEOTIDE SEQUENCE [LARGE SCALE GENOMIC DNA]</scope>
    <source>
        <strain evidence="2">910700640</strain>
    </source>
</reference>
<organism evidence="2 3">
    <name type="scientific">Candida glabrata</name>
    <name type="common">Yeast</name>
    <name type="synonym">Torulopsis glabrata</name>
    <dbReference type="NCBI Taxonomy" id="5478"/>
    <lineage>
        <taxon>Eukaryota</taxon>
        <taxon>Fungi</taxon>
        <taxon>Dikarya</taxon>
        <taxon>Ascomycota</taxon>
        <taxon>Saccharomycotina</taxon>
        <taxon>Saccharomycetes</taxon>
        <taxon>Saccharomycetales</taxon>
        <taxon>Saccharomycetaceae</taxon>
        <taxon>Nakaseomyces</taxon>
    </lineage>
</organism>
<feature type="compositionally biased region" description="Low complexity" evidence="1">
    <location>
        <begin position="117"/>
        <end position="128"/>
    </location>
</feature>
<protein>
    <submittedName>
        <fullName evidence="2">Mitotic spindle-associated protein SHE1</fullName>
    </submittedName>
</protein>